<evidence type="ECO:0000256" key="4">
    <source>
        <dbReference type="ARBA" id="ARBA00022692"/>
    </source>
</evidence>
<dbReference type="InterPro" id="IPR005821">
    <property type="entry name" value="Ion_trans_dom"/>
</dbReference>
<keyword evidence="6" id="KW-0406">Ion transport</keyword>
<feature type="transmembrane region" description="Helical" evidence="10">
    <location>
        <begin position="453"/>
        <end position="476"/>
    </location>
</feature>
<dbReference type="KEGG" id="aprc:113859692"/>
<keyword evidence="4 10" id="KW-0812">Transmembrane</keyword>
<dbReference type="Gene3D" id="1.10.287.70">
    <property type="match status" value="1"/>
</dbReference>
<keyword evidence="12" id="KW-1185">Reference proteome</keyword>
<gene>
    <name evidence="13" type="primary">LOC113859692</name>
</gene>
<dbReference type="Gene3D" id="1.10.287.630">
    <property type="entry name" value="Helix hairpin bin"/>
    <property type="match status" value="1"/>
</dbReference>
<evidence type="ECO:0000256" key="10">
    <source>
        <dbReference type="SAM" id="Phobius"/>
    </source>
</evidence>
<reference evidence="13" key="2">
    <citation type="submission" date="2025-08" db="UniProtKB">
        <authorList>
            <consortium name="RefSeq"/>
        </authorList>
    </citation>
    <scope>IDENTIFICATION</scope>
    <source>
        <tissue evidence="13">Young leaves</tissue>
    </source>
</reference>
<dbReference type="GO" id="GO:0016020">
    <property type="term" value="C:membrane"/>
    <property type="evidence" value="ECO:0007669"/>
    <property type="project" value="UniProtKB-SubCell"/>
</dbReference>
<evidence type="ECO:0000256" key="9">
    <source>
        <dbReference type="ARBA" id="ARBA00023303"/>
    </source>
</evidence>
<evidence type="ECO:0000256" key="1">
    <source>
        <dbReference type="ARBA" id="ARBA00004141"/>
    </source>
</evidence>
<feature type="domain" description="Cyclic nucleotide-binding" evidence="11">
    <location>
        <begin position="561"/>
        <end position="628"/>
    </location>
</feature>
<evidence type="ECO:0000256" key="6">
    <source>
        <dbReference type="ARBA" id="ARBA00023065"/>
    </source>
</evidence>
<feature type="transmembrane region" description="Helical" evidence="10">
    <location>
        <begin position="252"/>
        <end position="273"/>
    </location>
</feature>
<dbReference type="GeneID" id="113859692"/>
<dbReference type="SMART" id="SM00100">
    <property type="entry name" value="cNMP"/>
    <property type="match status" value="1"/>
</dbReference>
<name>A0A8B8KWC3_ABRPR</name>
<accession>A0A8B8KWC3</accession>
<evidence type="ECO:0000256" key="8">
    <source>
        <dbReference type="ARBA" id="ARBA00023286"/>
    </source>
</evidence>
<comment type="subcellular location">
    <subcellularLocation>
        <location evidence="1">Membrane</location>
        <topology evidence="1">Multi-pass membrane protein</topology>
    </subcellularLocation>
</comment>
<evidence type="ECO:0000256" key="3">
    <source>
        <dbReference type="ARBA" id="ARBA00022448"/>
    </source>
</evidence>
<dbReference type="SUPFAM" id="SSF51206">
    <property type="entry name" value="cAMP-binding domain-like"/>
    <property type="match status" value="1"/>
</dbReference>
<keyword evidence="7 10" id="KW-0472">Membrane</keyword>
<keyword evidence="3" id="KW-0813">Transport</keyword>
<dbReference type="SUPFAM" id="SSF81324">
    <property type="entry name" value="Voltage-gated potassium channels"/>
    <property type="match status" value="1"/>
</dbReference>
<evidence type="ECO:0000313" key="12">
    <source>
        <dbReference type="Proteomes" id="UP000694853"/>
    </source>
</evidence>
<evidence type="ECO:0000313" key="13">
    <source>
        <dbReference type="RefSeq" id="XP_027348202.1"/>
    </source>
</evidence>
<dbReference type="Gene3D" id="2.60.120.10">
    <property type="entry name" value="Jelly Rolls"/>
    <property type="match status" value="1"/>
</dbReference>
<evidence type="ECO:0000256" key="2">
    <source>
        <dbReference type="ARBA" id="ARBA00010486"/>
    </source>
</evidence>
<proteinExistence type="inferred from homology"/>
<feature type="transmembrane region" description="Helical" evidence="10">
    <location>
        <begin position="327"/>
        <end position="348"/>
    </location>
</feature>
<feature type="transmembrane region" description="Helical" evidence="10">
    <location>
        <begin position="197"/>
        <end position="218"/>
    </location>
</feature>
<keyword evidence="8" id="KW-1071">Ligand-gated ion channel</keyword>
<dbReference type="PANTHER" id="PTHR45651">
    <property type="entry name" value="CYCLIC NUCLEOTIDE-GATED ION CHANNEL 15-RELATED-RELATED"/>
    <property type="match status" value="1"/>
</dbReference>
<dbReference type="PANTHER" id="PTHR45651:SF11">
    <property type="entry name" value="CYCLIC NUCLEOTIDE-GATED ION CHANNEL 20, CHLOROPLASTIC-RELATED"/>
    <property type="match status" value="1"/>
</dbReference>
<organism evidence="12 13">
    <name type="scientific">Abrus precatorius</name>
    <name type="common">Indian licorice</name>
    <name type="synonym">Glycine abrus</name>
    <dbReference type="NCBI Taxonomy" id="3816"/>
    <lineage>
        <taxon>Eukaryota</taxon>
        <taxon>Viridiplantae</taxon>
        <taxon>Streptophyta</taxon>
        <taxon>Embryophyta</taxon>
        <taxon>Tracheophyta</taxon>
        <taxon>Spermatophyta</taxon>
        <taxon>Magnoliopsida</taxon>
        <taxon>eudicotyledons</taxon>
        <taxon>Gunneridae</taxon>
        <taxon>Pentapetalae</taxon>
        <taxon>rosids</taxon>
        <taxon>fabids</taxon>
        <taxon>Fabales</taxon>
        <taxon>Fabaceae</taxon>
        <taxon>Papilionoideae</taxon>
        <taxon>50 kb inversion clade</taxon>
        <taxon>NPAAA clade</taxon>
        <taxon>indigoferoid/millettioid clade</taxon>
        <taxon>Abreae</taxon>
        <taxon>Abrus</taxon>
    </lineage>
</organism>
<protein>
    <submittedName>
        <fullName evidence="13">Probable cyclic nucleotide-gated ion channel 20, chloroplastic</fullName>
    </submittedName>
</protein>
<comment type="similarity">
    <text evidence="2">Belongs to the cyclic nucleotide-gated cation channel (TC 1.A.1.5) family.</text>
</comment>
<keyword evidence="9" id="KW-0407">Ion channel</keyword>
<sequence length="739" mass="84645">MEDSLKDDGLVLSLQYSQSANNHREPKFQKFTPESQNHSISIPLRHCNSILNERRTLTEASGNVNWEIYSHFQQNQGASRRESLEKFPSVNGGSVEIDSYSTTCPRYDHTKNEANKSKFSHVLTQLHKVHKGLVTKSSSCLHIPGVISPHAKAVQQWNRVFVSACLVAVFVDPLFFFLLSAIKELKCIVIEPANSPITIAIVIFRSLTDFIYLLHILLQFRLAYVAPESRVVGAGEVVEHPKKIALNYLRGYLVIDIFNVMPVPQVSIILFMLPKFFGSSGAQANTEKNILRVSILLQNLPRLCRFLTLLARQTPSGFIFESAWENFIINLLIFMLSAHVVGSCWYLFGLQRVNQCLRDACHSSNIESCMRFIDCGNGNSVDVFLDPTWSSWINDTSSSACFQKDGGFNYGIYAEAVGLIAINDSVFIQKYVYSLFWGFQQISTLAGNLTPSYFVWEVLFTMAIVGLGLLLFALLIGNMQNFLQALGQRRLEMSLRQRDYDRWMSHRCLPEELRRQVRSAERYNWVASRGVNEEKLLENLPEELQRDIRRHLFKFVKKVRIFSIMDDQLIDAICERLKLKIFIEESKILYPGGAIEKIIFIIRGKVESIEDKTIVSLSEGDVCGEELLTWCLEHYSVNKNGRKVKISGQRVLSNRTVRCLTNVEAFVLQVSDLEEVTSLYARFLRNQRVLGAIRYESPYWRAFAAKCIQVTWRYHRRRRTRYAGTCSYPPQSNHSLINS</sequence>
<dbReference type="Proteomes" id="UP000694853">
    <property type="component" value="Unplaced"/>
</dbReference>
<reference evidence="12" key="1">
    <citation type="journal article" date="2019" name="Toxins">
        <title>Detection of Abrin-Like and Prepropulchellin-Like Toxin Genes and Transcripts Using Whole Genome Sequencing and Full-Length Transcript Sequencing of Abrus precatorius.</title>
        <authorList>
            <person name="Hovde B.T."/>
            <person name="Daligault H.E."/>
            <person name="Hanschen E.R."/>
            <person name="Kunde Y.A."/>
            <person name="Johnson M.B."/>
            <person name="Starkenburg S.R."/>
            <person name="Johnson S.L."/>
        </authorList>
    </citation>
    <scope>NUCLEOTIDE SEQUENCE [LARGE SCALE GENOMIC DNA]</scope>
</reference>
<dbReference type="InterPro" id="IPR018490">
    <property type="entry name" value="cNMP-bd_dom_sf"/>
</dbReference>
<dbReference type="GO" id="GO:0005216">
    <property type="term" value="F:monoatomic ion channel activity"/>
    <property type="evidence" value="ECO:0007669"/>
    <property type="project" value="InterPro"/>
</dbReference>
<dbReference type="OrthoDB" id="1434541at2759"/>
<dbReference type="Pfam" id="PF00520">
    <property type="entry name" value="Ion_trans"/>
    <property type="match status" value="1"/>
</dbReference>
<keyword evidence="5 10" id="KW-1133">Transmembrane helix</keyword>
<dbReference type="PROSITE" id="PS50042">
    <property type="entry name" value="CNMP_BINDING_3"/>
    <property type="match status" value="1"/>
</dbReference>
<dbReference type="InterPro" id="IPR014710">
    <property type="entry name" value="RmlC-like_jellyroll"/>
</dbReference>
<evidence type="ECO:0000259" key="11">
    <source>
        <dbReference type="PROSITE" id="PS50042"/>
    </source>
</evidence>
<dbReference type="InterPro" id="IPR000595">
    <property type="entry name" value="cNMP-bd_dom"/>
</dbReference>
<feature type="transmembrane region" description="Helical" evidence="10">
    <location>
        <begin position="160"/>
        <end position="182"/>
    </location>
</feature>
<dbReference type="RefSeq" id="XP_027348202.1">
    <property type="nucleotide sequence ID" value="XM_027492401.1"/>
</dbReference>
<dbReference type="AlphaFoldDB" id="A0A8B8KWC3"/>
<evidence type="ECO:0000256" key="7">
    <source>
        <dbReference type="ARBA" id="ARBA00023136"/>
    </source>
</evidence>
<evidence type="ECO:0000256" key="5">
    <source>
        <dbReference type="ARBA" id="ARBA00022989"/>
    </source>
</evidence>
<dbReference type="CDD" id="cd00038">
    <property type="entry name" value="CAP_ED"/>
    <property type="match status" value="1"/>
</dbReference>